<keyword evidence="7" id="KW-0521">NADP</keyword>
<proteinExistence type="inferred from homology"/>
<evidence type="ECO:0000256" key="6">
    <source>
        <dbReference type="ARBA" id="ARBA00049930"/>
    </source>
</evidence>
<comment type="subcellular location">
    <subcellularLocation>
        <location evidence="1">Peroxisome membrane</location>
        <topology evidence="1">Single-pass membrane protein</topology>
    </subcellularLocation>
</comment>
<keyword evidence="7" id="KW-0560">Oxidoreductase</keyword>
<dbReference type="Gene3D" id="3.40.50.720">
    <property type="entry name" value="NAD(P)-binding Rossmann-like Domain"/>
    <property type="match status" value="1"/>
</dbReference>
<dbReference type="Proteomes" id="UP000018936">
    <property type="component" value="Unassembled WGS sequence"/>
</dbReference>
<keyword evidence="10" id="KW-1185">Reference proteome</keyword>
<name>V8N3Z1_OPHHA</name>
<dbReference type="OrthoDB" id="429813at2759"/>
<evidence type="ECO:0000256" key="3">
    <source>
        <dbReference type="ARBA" id="ARBA00048521"/>
    </source>
</evidence>
<dbReference type="AlphaFoldDB" id="V8N3Z1"/>
<comment type="catalytic activity">
    <reaction evidence="5">
        <text>18-methylnonadecanoyl-CoA + 2 NADPH + 2 H(+) = 18-methylnonadecan-1-ol + 2 NADP(+) + CoA</text>
        <dbReference type="Rhea" id="RHEA:81767"/>
        <dbReference type="ChEBI" id="CHEBI:15378"/>
        <dbReference type="ChEBI" id="CHEBI:57287"/>
        <dbReference type="ChEBI" id="CHEBI:57783"/>
        <dbReference type="ChEBI" id="CHEBI:58349"/>
        <dbReference type="ChEBI" id="CHEBI:84914"/>
        <dbReference type="ChEBI" id="CHEBI:231999"/>
    </reaction>
    <physiologicalReaction direction="left-to-right" evidence="5">
        <dbReference type="Rhea" id="RHEA:81768"/>
    </physiologicalReaction>
</comment>
<dbReference type="EMBL" id="AZIM01030163">
    <property type="protein sequence ID" value="ETE56277.1"/>
    <property type="molecule type" value="Genomic_DNA"/>
</dbReference>
<evidence type="ECO:0000256" key="1">
    <source>
        <dbReference type="ARBA" id="ARBA00004549"/>
    </source>
</evidence>
<comment type="catalytic activity">
    <reaction evidence="4">
        <text>a long-chain fatty acyl-CoA + 2 NADPH + 2 H(+) = a long-chain primary fatty alcohol + 2 NADP(+) + CoA</text>
        <dbReference type="Rhea" id="RHEA:52716"/>
        <dbReference type="ChEBI" id="CHEBI:15378"/>
        <dbReference type="ChEBI" id="CHEBI:57287"/>
        <dbReference type="ChEBI" id="CHEBI:57783"/>
        <dbReference type="ChEBI" id="CHEBI:58349"/>
        <dbReference type="ChEBI" id="CHEBI:77396"/>
        <dbReference type="ChEBI" id="CHEBI:83139"/>
        <dbReference type="EC" id="1.2.1.84"/>
    </reaction>
    <physiologicalReaction direction="left-to-right" evidence="4">
        <dbReference type="Rhea" id="RHEA:52717"/>
    </physiologicalReaction>
</comment>
<evidence type="ECO:0000313" key="10">
    <source>
        <dbReference type="Proteomes" id="UP000018936"/>
    </source>
</evidence>
<feature type="non-terminal residue" evidence="9">
    <location>
        <position position="1"/>
    </location>
</feature>
<evidence type="ECO:0000256" key="2">
    <source>
        <dbReference type="ARBA" id="ARBA00047991"/>
    </source>
</evidence>
<comment type="catalytic activity">
    <reaction evidence="3">
        <text>hexadecanoyl-CoA + 2 NADPH + 2 H(+) = hexadecan-1-ol + 2 NADP(+) + CoA</text>
        <dbReference type="Rhea" id="RHEA:36315"/>
        <dbReference type="ChEBI" id="CHEBI:15378"/>
        <dbReference type="ChEBI" id="CHEBI:16125"/>
        <dbReference type="ChEBI" id="CHEBI:57287"/>
        <dbReference type="ChEBI" id="CHEBI:57379"/>
        <dbReference type="ChEBI" id="CHEBI:57783"/>
        <dbReference type="ChEBI" id="CHEBI:58349"/>
        <dbReference type="EC" id="1.2.1.84"/>
    </reaction>
    <physiologicalReaction direction="left-to-right" evidence="3">
        <dbReference type="Rhea" id="RHEA:36316"/>
    </physiologicalReaction>
</comment>
<dbReference type="GO" id="GO:0080019">
    <property type="term" value="F:alcohol-forming very long-chain fatty acyl-CoA reductase activity"/>
    <property type="evidence" value="ECO:0007669"/>
    <property type="project" value="InterPro"/>
</dbReference>
<keyword evidence="7" id="KW-0444">Lipid biosynthesis</keyword>
<evidence type="ECO:0000313" key="9">
    <source>
        <dbReference type="EMBL" id="ETE56277.1"/>
    </source>
</evidence>
<comment type="catalytic activity">
    <reaction evidence="6">
        <text>eicosanoyl-CoA + 2 NADPH + 2 H(+) = eicosan-1-ol + 2 NADP(+) + CoA</text>
        <dbReference type="Rhea" id="RHEA:81727"/>
        <dbReference type="ChEBI" id="CHEBI:15378"/>
        <dbReference type="ChEBI" id="CHEBI:57287"/>
        <dbReference type="ChEBI" id="CHEBI:57380"/>
        <dbReference type="ChEBI" id="CHEBI:57783"/>
        <dbReference type="ChEBI" id="CHEBI:58349"/>
        <dbReference type="ChEBI" id="CHEBI:75627"/>
    </reaction>
    <physiologicalReaction direction="left-to-right" evidence="6">
        <dbReference type="Rhea" id="RHEA:81728"/>
    </physiologicalReaction>
</comment>
<keyword evidence="7" id="KW-0443">Lipid metabolism</keyword>
<dbReference type="PANTHER" id="PTHR11011:SF120">
    <property type="entry name" value="FATTY ACYL-COA REDUCTASE 2"/>
    <property type="match status" value="1"/>
</dbReference>
<comment type="catalytic activity">
    <reaction evidence="2">
        <text>octadecanoyl-CoA + 2 NADPH + 2 H(+) = octadecan-1-ol + 2 NADP(+) + CoA</text>
        <dbReference type="Rhea" id="RHEA:36319"/>
        <dbReference type="ChEBI" id="CHEBI:15378"/>
        <dbReference type="ChEBI" id="CHEBI:32154"/>
        <dbReference type="ChEBI" id="CHEBI:57287"/>
        <dbReference type="ChEBI" id="CHEBI:57394"/>
        <dbReference type="ChEBI" id="CHEBI:57783"/>
        <dbReference type="ChEBI" id="CHEBI:58349"/>
        <dbReference type="EC" id="1.2.1.84"/>
    </reaction>
    <physiologicalReaction direction="left-to-right" evidence="2">
        <dbReference type="Rhea" id="RHEA:36320"/>
    </physiologicalReaction>
</comment>
<evidence type="ECO:0000256" key="4">
    <source>
        <dbReference type="ARBA" id="ARBA00049089"/>
    </source>
</evidence>
<gene>
    <name evidence="9" type="ORF">L345_18012</name>
</gene>
<dbReference type="InterPro" id="IPR013120">
    <property type="entry name" value="FAR_NAD-bd"/>
</dbReference>
<dbReference type="EC" id="1.2.1.84" evidence="7"/>
<evidence type="ECO:0000259" key="8">
    <source>
        <dbReference type="Pfam" id="PF07993"/>
    </source>
</evidence>
<dbReference type="GO" id="GO:0035336">
    <property type="term" value="P:long-chain fatty-acyl-CoA metabolic process"/>
    <property type="evidence" value="ECO:0007669"/>
    <property type="project" value="TreeGrafter"/>
</dbReference>
<reference evidence="9 10" key="1">
    <citation type="journal article" date="2013" name="Proc. Natl. Acad. Sci. U.S.A.">
        <title>The king cobra genome reveals dynamic gene evolution and adaptation in the snake venom system.</title>
        <authorList>
            <person name="Vonk F.J."/>
            <person name="Casewell N.R."/>
            <person name="Henkel C.V."/>
            <person name="Heimberg A.M."/>
            <person name="Jansen H.J."/>
            <person name="McCleary R.J."/>
            <person name="Kerkkamp H.M."/>
            <person name="Vos R.A."/>
            <person name="Guerreiro I."/>
            <person name="Calvete J.J."/>
            <person name="Wuster W."/>
            <person name="Woods A.E."/>
            <person name="Logan J.M."/>
            <person name="Harrison R.A."/>
            <person name="Castoe T.A."/>
            <person name="de Koning A.P."/>
            <person name="Pollock D.D."/>
            <person name="Yandell M."/>
            <person name="Calderon D."/>
            <person name="Renjifo C."/>
            <person name="Currier R.B."/>
            <person name="Salgado D."/>
            <person name="Pla D."/>
            <person name="Sanz L."/>
            <person name="Hyder A.S."/>
            <person name="Ribeiro J.M."/>
            <person name="Arntzen J.W."/>
            <person name="van den Thillart G.E."/>
            <person name="Boetzer M."/>
            <person name="Pirovano W."/>
            <person name="Dirks R.P."/>
            <person name="Spaink H.P."/>
            <person name="Duboule D."/>
            <person name="McGlinn E."/>
            <person name="Kini R.M."/>
            <person name="Richardson M.K."/>
        </authorList>
    </citation>
    <scope>NUCLEOTIDE SEQUENCE</scope>
    <source>
        <tissue evidence="9">Blood</tissue>
    </source>
</reference>
<feature type="domain" description="Thioester reductase (TE)" evidence="8">
    <location>
        <begin position="1"/>
        <end position="90"/>
    </location>
</feature>
<feature type="non-terminal residue" evidence="9">
    <location>
        <position position="90"/>
    </location>
</feature>
<sequence>MKKLEALIHISTAFSNCNRRHIEEVFYPVPVEPKNLLDLVGWIDGSLIEAITPNLIGDWPNTYTFSKALTEHLIQQEKGDLNVAIIRPSI</sequence>
<evidence type="ECO:0000256" key="7">
    <source>
        <dbReference type="RuleBase" id="RU363097"/>
    </source>
</evidence>
<dbReference type="GO" id="GO:0102965">
    <property type="term" value="F:alcohol-forming long-chain fatty acyl-CoA reductase activity"/>
    <property type="evidence" value="ECO:0007669"/>
    <property type="project" value="UniProtKB-EC"/>
</dbReference>
<accession>V8N3Z1</accession>
<dbReference type="InterPro" id="IPR026055">
    <property type="entry name" value="FAR"/>
</dbReference>
<evidence type="ECO:0000256" key="5">
    <source>
        <dbReference type="ARBA" id="ARBA00049865"/>
    </source>
</evidence>
<comment type="similarity">
    <text evidence="7">Belongs to the fatty acyl-CoA reductase family.</text>
</comment>
<dbReference type="Pfam" id="PF07993">
    <property type="entry name" value="NAD_binding_4"/>
    <property type="match status" value="1"/>
</dbReference>
<organism evidence="9 10">
    <name type="scientific">Ophiophagus hannah</name>
    <name type="common">King cobra</name>
    <name type="synonym">Naja hannah</name>
    <dbReference type="NCBI Taxonomy" id="8665"/>
    <lineage>
        <taxon>Eukaryota</taxon>
        <taxon>Metazoa</taxon>
        <taxon>Chordata</taxon>
        <taxon>Craniata</taxon>
        <taxon>Vertebrata</taxon>
        <taxon>Euteleostomi</taxon>
        <taxon>Lepidosauria</taxon>
        <taxon>Squamata</taxon>
        <taxon>Bifurcata</taxon>
        <taxon>Unidentata</taxon>
        <taxon>Episquamata</taxon>
        <taxon>Toxicofera</taxon>
        <taxon>Serpentes</taxon>
        <taxon>Colubroidea</taxon>
        <taxon>Elapidae</taxon>
        <taxon>Elapinae</taxon>
        <taxon>Ophiophagus</taxon>
    </lineage>
</organism>
<dbReference type="PANTHER" id="PTHR11011">
    <property type="entry name" value="MALE STERILITY PROTEIN 2-RELATED"/>
    <property type="match status" value="1"/>
</dbReference>
<protein>
    <recommendedName>
        <fullName evidence="7">Fatty acyl-CoA reductase</fullName>
        <ecNumber evidence="7">1.2.1.84</ecNumber>
    </recommendedName>
</protein>
<comment type="caution">
    <text evidence="9">The sequence shown here is derived from an EMBL/GenBank/DDBJ whole genome shotgun (WGS) entry which is preliminary data.</text>
</comment>
<comment type="function">
    <text evidence="7">Catalyzes the reduction of fatty acyl-CoA to fatty alcohols.</text>
</comment>
<dbReference type="GO" id="GO:0005778">
    <property type="term" value="C:peroxisomal membrane"/>
    <property type="evidence" value="ECO:0007669"/>
    <property type="project" value="UniProtKB-SubCell"/>
</dbReference>